<comment type="caution">
    <text evidence="8">The sequence shown here is derived from an EMBL/GenBank/DDBJ whole genome shotgun (WGS) entry which is preliminary data.</text>
</comment>
<feature type="transmembrane region" description="Helical" evidence="6">
    <location>
        <begin position="99"/>
        <end position="120"/>
    </location>
</feature>
<dbReference type="Proteomes" id="UP001207930">
    <property type="component" value="Unassembled WGS sequence"/>
</dbReference>
<dbReference type="InterPro" id="IPR007267">
    <property type="entry name" value="GtrA_DPMS_TM"/>
</dbReference>
<sequence>MSLPGQLVRFGCVGVAASAVHLVVVSALVPAGILPLVANVAGFAAAFHVSYYGHRGWTFRRRGGSREYGRMLGVSLAGFAMNEVLYAGLLAFTPLDYRVALAIVLLAVACGTFLAARGWVFTRPVESR</sequence>
<reference evidence="8 9" key="1">
    <citation type="submission" date="2022-10" db="EMBL/GenBank/DDBJ databases">
        <title>Luteolibacter flavescens strain MCCC 1K03193, whole genome shotgun sequencing project.</title>
        <authorList>
            <person name="Zhao G."/>
            <person name="Shen L."/>
        </authorList>
    </citation>
    <scope>NUCLEOTIDE SEQUENCE [LARGE SCALE GENOMIC DNA]</scope>
    <source>
        <strain evidence="8 9">MCCC 1K03193</strain>
    </source>
</reference>
<gene>
    <name evidence="8" type="ORF">OKA04_06330</name>
</gene>
<dbReference type="Pfam" id="PF04138">
    <property type="entry name" value="GtrA_DPMS_TM"/>
    <property type="match status" value="1"/>
</dbReference>
<keyword evidence="4 6" id="KW-1133">Transmembrane helix</keyword>
<dbReference type="EMBL" id="JAPDDS010000003">
    <property type="protein sequence ID" value="MCW1884341.1"/>
    <property type="molecule type" value="Genomic_DNA"/>
</dbReference>
<proteinExistence type="inferred from homology"/>
<comment type="similarity">
    <text evidence="2">Belongs to the GtrA family.</text>
</comment>
<keyword evidence="5 6" id="KW-0472">Membrane</keyword>
<evidence type="ECO:0000256" key="5">
    <source>
        <dbReference type="ARBA" id="ARBA00023136"/>
    </source>
</evidence>
<feature type="transmembrane region" description="Helical" evidence="6">
    <location>
        <begin position="72"/>
        <end position="93"/>
    </location>
</feature>
<protein>
    <submittedName>
        <fullName evidence="8">GtrA family protein</fullName>
    </submittedName>
</protein>
<keyword evidence="3 6" id="KW-0812">Transmembrane</keyword>
<evidence type="ECO:0000313" key="8">
    <source>
        <dbReference type="EMBL" id="MCW1884341.1"/>
    </source>
</evidence>
<feature type="transmembrane region" description="Helical" evidence="6">
    <location>
        <begin position="7"/>
        <end position="27"/>
    </location>
</feature>
<name>A0ABT3FL96_9BACT</name>
<dbReference type="InterPro" id="IPR051401">
    <property type="entry name" value="GtrA_CellWall_Glycosyl"/>
</dbReference>
<organism evidence="8 9">
    <name type="scientific">Luteolibacter flavescens</name>
    <dbReference type="NCBI Taxonomy" id="1859460"/>
    <lineage>
        <taxon>Bacteria</taxon>
        <taxon>Pseudomonadati</taxon>
        <taxon>Verrucomicrobiota</taxon>
        <taxon>Verrucomicrobiia</taxon>
        <taxon>Verrucomicrobiales</taxon>
        <taxon>Verrucomicrobiaceae</taxon>
        <taxon>Luteolibacter</taxon>
    </lineage>
</organism>
<evidence type="ECO:0000256" key="4">
    <source>
        <dbReference type="ARBA" id="ARBA00022989"/>
    </source>
</evidence>
<evidence type="ECO:0000256" key="6">
    <source>
        <dbReference type="SAM" id="Phobius"/>
    </source>
</evidence>
<evidence type="ECO:0000256" key="1">
    <source>
        <dbReference type="ARBA" id="ARBA00004141"/>
    </source>
</evidence>
<comment type="subcellular location">
    <subcellularLocation>
        <location evidence="1">Membrane</location>
        <topology evidence="1">Multi-pass membrane protein</topology>
    </subcellularLocation>
</comment>
<feature type="domain" description="GtrA/DPMS transmembrane" evidence="7">
    <location>
        <begin position="9"/>
        <end position="121"/>
    </location>
</feature>
<keyword evidence="9" id="KW-1185">Reference proteome</keyword>
<evidence type="ECO:0000256" key="3">
    <source>
        <dbReference type="ARBA" id="ARBA00022692"/>
    </source>
</evidence>
<evidence type="ECO:0000313" key="9">
    <source>
        <dbReference type="Proteomes" id="UP001207930"/>
    </source>
</evidence>
<dbReference type="RefSeq" id="WP_264500301.1">
    <property type="nucleotide sequence ID" value="NZ_JAPDDS010000003.1"/>
</dbReference>
<dbReference type="PANTHER" id="PTHR38459">
    <property type="entry name" value="PROPHAGE BACTOPRENOL-LINKED GLUCOSE TRANSLOCASE HOMOLOG"/>
    <property type="match status" value="1"/>
</dbReference>
<accession>A0ABT3FL96</accession>
<dbReference type="PANTHER" id="PTHR38459:SF1">
    <property type="entry name" value="PROPHAGE BACTOPRENOL-LINKED GLUCOSE TRANSLOCASE HOMOLOG"/>
    <property type="match status" value="1"/>
</dbReference>
<evidence type="ECO:0000256" key="2">
    <source>
        <dbReference type="ARBA" id="ARBA00009399"/>
    </source>
</evidence>
<feature type="transmembrane region" description="Helical" evidence="6">
    <location>
        <begin position="33"/>
        <end position="52"/>
    </location>
</feature>
<evidence type="ECO:0000259" key="7">
    <source>
        <dbReference type="Pfam" id="PF04138"/>
    </source>
</evidence>